<proteinExistence type="predicted"/>
<comment type="caution">
    <text evidence="1">The sequence shown here is derived from an EMBL/GenBank/DDBJ whole genome shotgun (WGS) entry which is preliminary data.</text>
</comment>
<protein>
    <recommendedName>
        <fullName evidence="3">Alpha-L-rhamnosidase-like protein</fullName>
    </recommendedName>
</protein>
<dbReference type="EMBL" id="JABAEW010000081">
    <property type="protein sequence ID" value="NMD89146.1"/>
    <property type="molecule type" value="Genomic_DNA"/>
</dbReference>
<dbReference type="InterPro" id="IPR053161">
    <property type="entry name" value="Ulvan_degrading_GH"/>
</dbReference>
<dbReference type="AlphaFoldDB" id="A0A848B8S3"/>
<accession>A0A848B8S3</accession>
<evidence type="ECO:0008006" key="3">
    <source>
        <dbReference type="Google" id="ProtNLM"/>
    </source>
</evidence>
<evidence type="ECO:0000313" key="1">
    <source>
        <dbReference type="EMBL" id="NMD89146.1"/>
    </source>
</evidence>
<sequence length="880" mass="100011">MKKIPETGIYPFWFWNGQIKEEEILRQLDLMKNSGCRGAVIHARKGNKIPYLSERWFELVRCACCHAGKKGLKIWIYDEDGYPSGNAGGRVQALHPELMQKSLLFQYEGTDPEQPAFAAYDPESYQRLDETRVPANTPALRFHLKELAAHVDTLNPLAAERFLKVTHERYYQELHDYFGSVIEAFYTDDVSFLSCLTSGYVFSPVLEKEWHRRYGRSILESLPFLVEELPGSSEIRSRYFRLAQELFLKNFIIPQRQWCNEHGVCYIGHLCYDEGPQNSSICSFTSAMPFMKNQDVPSIDDFLLEMSDQRYLGRPYNDDSLRVLHVGNRRLASLKTYKQGASIAHQFGTGKLSAETLTYLLWEISPDFLNLQMFFELGMGVNLITPHAFYYTIGDVAGYDSVPSYFFQQPWFSHCNLMFSTWTHIAELLIQGNFHCKVLVLEPSGDIGAMCGKEVLADFPMQTQEPRESVHEIHDVLIRVIQLLLRRHVGFDLGDEVLVAENAIAGNGVLKVGNMNYDTVILTDQEHLSGRMRNILDDFQKSGGMLLDSRNDNLDCLTPDIHLTGAGTEEILVHTRNNAGFQEVFMLNLSGKDLQPELNYEGAFSVYDPLTRKSFHAESHLPNGFTLRAGDLCMLMPPKADGDRPWTESRYIPLDRGEKNPELKYIRPLNDNIFPIHPRKNFELLVPDYANIKLLYAEKLSESKIFINGKAVASTPGCHHPADPAFEAGNVEDLFLHGVNKILFEKSSDIVRLAGNFQVVRAEYPWGLGKMDLQLGDLSAQGYPFYWGAIEYTFTFQGSYDFVEVKMQGTAEVFVNGKSCGYIYGKPFLLFIGNACVRGENELRIQLCNTAQNFVRAESPVPFGIYDVKLKNNLNGSTCQ</sequence>
<organism evidence="1 2">
    <name type="scientific">Victivallis vadensis</name>
    <dbReference type="NCBI Taxonomy" id="172901"/>
    <lineage>
        <taxon>Bacteria</taxon>
        <taxon>Pseudomonadati</taxon>
        <taxon>Lentisphaerota</taxon>
        <taxon>Lentisphaeria</taxon>
        <taxon>Victivallales</taxon>
        <taxon>Victivallaceae</taxon>
        <taxon>Victivallis</taxon>
    </lineage>
</organism>
<dbReference type="Proteomes" id="UP000576225">
    <property type="component" value="Unassembled WGS sequence"/>
</dbReference>
<evidence type="ECO:0000313" key="2">
    <source>
        <dbReference type="Proteomes" id="UP000576225"/>
    </source>
</evidence>
<dbReference type="RefSeq" id="WP_168964079.1">
    <property type="nucleotide sequence ID" value="NZ_JABAEW010000081.1"/>
</dbReference>
<name>A0A848B8S3_9BACT</name>
<reference evidence="1 2" key="1">
    <citation type="submission" date="2020-04" db="EMBL/GenBank/DDBJ databases">
        <authorList>
            <person name="Hitch T.C.A."/>
            <person name="Wylensek D."/>
            <person name="Clavel T."/>
        </authorList>
    </citation>
    <scope>NUCLEOTIDE SEQUENCE [LARGE SCALE GENOMIC DNA]</scope>
    <source>
        <strain evidence="1 2">COR2-253-APC-1A</strain>
    </source>
</reference>
<dbReference type="PANTHER" id="PTHR36848">
    <property type="entry name" value="DNA-BINDING PROTEIN (PUTATIVE SECRETED PROTEIN)-RELATED"/>
    <property type="match status" value="1"/>
</dbReference>
<gene>
    <name evidence="1" type="ORF">HF882_21405</name>
</gene>
<dbReference type="PANTHER" id="PTHR36848:SF2">
    <property type="entry name" value="SECRETED PROTEIN"/>
    <property type="match status" value="1"/>
</dbReference>